<dbReference type="SUPFAM" id="SSF52540">
    <property type="entry name" value="P-loop containing nucleoside triphosphate hydrolases"/>
    <property type="match status" value="1"/>
</dbReference>
<accession>T0ZGP6</accession>
<dbReference type="GO" id="GO:0016887">
    <property type="term" value="F:ATP hydrolysis activity"/>
    <property type="evidence" value="ECO:0007669"/>
    <property type="project" value="TreeGrafter"/>
</dbReference>
<dbReference type="PANTHER" id="PTHR30258:SF1">
    <property type="entry name" value="PROTEIN TRANSPORT PROTEIN HOFB HOMOLOG"/>
    <property type="match status" value="1"/>
</dbReference>
<sequence length="208" mass="22620">SSIPAVYGEKIVLRLLDASMSQMGIESLGFEPAQKELYLHALNQSHGMILVTGPTGSGKTVTMYAGINHLNTSERNISTAEDPVEIQLAGVNQVNVYPAIGLGFAEALRAFLRQDPDVILVGEIRDLPTAEIAVKAAQTGHLVLSTLHTNDAPQTLTRLLDIGVPAYSVASSIHLIISQRLTRKLCEHCKQRSNLTPRHSPKRVSRLR</sequence>
<dbReference type="AlphaFoldDB" id="T0ZGP6"/>
<dbReference type="Pfam" id="PF00437">
    <property type="entry name" value="T2SSE"/>
    <property type="match status" value="1"/>
</dbReference>
<dbReference type="GO" id="GO:0005886">
    <property type="term" value="C:plasma membrane"/>
    <property type="evidence" value="ECO:0007669"/>
    <property type="project" value="TreeGrafter"/>
</dbReference>
<dbReference type="CDD" id="cd01129">
    <property type="entry name" value="PulE-GspE-like"/>
    <property type="match status" value="1"/>
</dbReference>
<dbReference type="Gene3D" id="3.40.50.300">
    <property type="entry name" value="P-loop containing nucleotide triphosphate hydrolases"/>
    <property type="match status" value="1"/>
</dbReference>
<name>T0ZGP6_9ZZZZ</name>
<organism evidence="4">
    <name type="scientific">mine drainage metagenome</name>
    <dbReference type="NCBI Taxonomy" id="410659"/>
    <lineage>
        <taxon>unclassified sequences</taxon>
        <taxon>metagenomes</taxon>
        <taxon>ecological metagenomes</taxon>
    </lineage>
</organism>
<keyword evidence="2" id="KW-0067">ATP-binding</keyword>
<feature type="non-terminal residue" evidence="4">
    <location>
        <position position="1"/>
    </location>
</feature>
<dbReference type="InterPro" id="IPR027417">
    <property type="entry name" value="P-loop_NTPase"/>
</dbReference>
<comment type="caution">
    <text evidence="4">The sequence shown here is derived from an EMBL/GenBank/DDBJ whole genome shotgun (WGS) entry which is preliminary data.</text>
</comment>
<reference evidence="4" key="2">
    <citation type="journal article" date="2014" name="ISME J.">
        <title>Microbial stratification in low pH oxic and suboxic macroscopic growths along an acid mine drainage.</title>
        <authorList>
            <person name="Mendez-Garcia C."/>
            <person name="Mesa V."/>
            <person name="Sprenger R.R."/>
            <person name="Richter M."/>
            <person name="Diez M.S."/>
            <person name="Solano J."/>
            <person name="Bargiela R."/>
            <person name="Golyshina O.V."/>
            <person name="Manteca A."/>
            <person name="Ramos J.L."/>
            <person name="Gallego J.R."/>
            <person name="Llorente I."/>
            <person name="Martins Dos Santos V.A."/>
            <person name="Jensen O.N."/>
            <person name="Pelaez A.I."/>
            <person name="Sanchez J."/>
            <person name="Ferrer M."/>
        </authorList>
    </citation>
    <scope>NUCLEOTIDE SEQUENCE</scope>
</reference>
<proteinExistence type="predicted"/>
<evidence type="ECO:0000313" key="4">
    <source>
        <dbReference type="EMBL" id="EQD43502.1"/>
    </source>
</evidence>
<gene>
    <name evidence="4" type="ORF">B2A_09871</name>
</gene>
<dbReference type="PANTHER" id="PTHR30258">
    <property type="entry name" value="TYPE II SECRETION SYSTEM PROTEIN GSPE-RELATED"/>
    <property type="match status" value="1"/>
</dbReference>
<evidence type="ECO:0000256" key="2">
    <source>
        <dbReference type="ARBA" id="ARBA00022840"/>
    </source>
</evidence>
<dbReference type="PROSITE" id="PS00662">
    <property type="entry name" value="T2SP_E"/>
    <property type="match status" value="1"/>
</dbReference>
<protein>
    <submittedName>
        <fullName evidence="4">Type IV-A pilus assembly ATPase PilB</fullName>
    </submittedName>
</protein>
<reference evidence="4" key="1">
    <citation type="submission" date="2013-08" db="EMBL/GenBank/DDBJ databases">
        <authorList>
            <person name="Mendez C."/>
            <person name="Richter M."/>
            <person name="Ferrer M."/>
            <person name="Sanchez J."/>
        </authorList>
    </citation>
    <scope>NUCLEOTIDE SEQUENCE</scope>
</reference>
<dbReference type="InterPro" id="IPR001482">
    <property type="entry name" value="T2SS/T4SS_dom"/>
</dbReference>
<feature type="domain" description="Bacterial type II secretion system protein E" evidence="3">
    <location>
        <begin position="112"/>
        <end position="126"/>
    </location>
</feature>
<dbReference type="EMBL" id="AUZZ01007124">
    <property type="protein sequence ID" value="EQD43502.1"/>
    <property type="molecule type" value="Genomic_DNA"/>
</dbReference>
<dbReference type="GO" id="GO:0005524">
    <property type="term" value="F:ATP binding"/>
    <property type="evidence" value="ECO:0007669"/>
    <property type="project" value="UniProtKB-KW"/>
</dbReference>
<evidence type="ECO:0000259" key="3">
    <source>
        <dbReference type="PROSITE" id="PS00662"/>
    </source>
</evidence>
<keyword evidence="1" id="KW-0547">Nucleotide-binding</keyword>
<evidence type="ECO:0000256" key="1">
    <source>
        <dbReference type="ARBA" id="ARBA00022741"/>
    </source>
</evidence>